<gene>
    <name evidence="3" type="ORF">VKT23_005393</name>
</gene>
<accession>A0ABR1JPY5</accession>
<dbReference type="EMBL" id="JBANRG010000006">
    <property type="protein sequence ID" value="KAK7465415.1"/>
    <property type="molecule type" value="Genomic_DNA"/>
</dbReference>
<evidence type="ECO:0000313" key="4">
    <source>
        <dbReference type="Proteomes" id="UP001498398"/>
    </source>
</evidence>
<evidence type="ECO:0000256" key="2">
    <source>
        <dbReference type="SAM" id="Phobius"/>
    </source>
</evidence>
<name>A0ABR1JPY5_9AGAR</name>
<dbReference type="Proteomes" id="UP001498398">
    <property type="component" value="Unassembled WGS sequence"/>
</dbReference>
<keyword evidence="2" id="KW-0812">Transmembrane</keyword>
<reference evidence="3 4" key="1">
    <citation type="submission" date="2024-01" db="EMBL/GenBank/DDBJ databases">
        <title>A draft genome for the cacao thread blight pathogen Marasmiellus scandens.</title>
        <authorList>
            <person name="Baruah I.K."/>
            <person name="Leung J."/>
            <person name="Bukari Y."/>
            <person name="Amoako-Attah I."/>
            <person name="Meinhardt L.W."/>
            <person name="Bailey B.A."/>
            <person name="Cohen S.P."/>
        </authorList>
    </citation>
    <scope>NUCLEOTIDE SEQUENCE [LARGE SCALE GENOMIC DNA]</scope>
    <source>
        <strain evidence="3 4">GH-19</strain>
    </source>
</reference>
<evidence type="ECO:0000256" key="1">
    <source>
        <dbReference type="SAM" id="MobiDB-lite"/>
    </source>
</evidence>
<evidence type="ECO:0000313" key="3">
    <source>
        <dbReference type="EMBL" id="KAK7465415.1"/>
    </source>
</evidence>
<comment type="caution">
    <text evidence="3">The sequence shown here is derived from an EMBL/GenBank/DDBJ whole genome shotgun (WGS) entry which is preliminary data.</text>
</comment>
<feature type="transmembrane region" description="Helical" evidence="2">
    <location>
        <begin position="95"/>
        <end position="117"/>
    </location>
</feature>
<feature type="transmembrane region" description="Helical" evidence="2">
    <location>
        <begin position="6"/>
        <end position="23"/>
    </location>
</feature>
<feature type="region of interest" description="Disordered" evidence="1">
    <location>
        <begin position="165"/>
        <end position="206"/>
    </location>
</feature>
<keyword evidence="2" id="KW-0472">Membrane</keyword>
<sequence length="299" mass="33589">MQVSNLVWLANFGTFVALASYSRQKAASKKQAFHKVKFDYGVKYAAMLQTMFSMALTIYMWAHVDDFCHFELDDAGYVFFVIKAPALGSGRTAGLIFSSILTALYLLLTLHELLSYYRNSQRMKHKLGDEEKGNDGTTNPIPDVVVTHHDIVTPRPAVICKEASNSSSNSVSSPAPPSPNSATTFTFPDPFPLSPRTGNRRPRRRRWSSNLDPMFVGIVICQILVFTYFIISSELLLKYNHADDGGSYGFGQILALVIVIPSALSVSYAIRENGFKRRPKGKKSKRRRHHTRKRSERSD</sequence>
<proteinExistence type="predicted"/>
<keyword evidence="4" id="KW-1185">Reference proteome</keyword>
<organism evidence="3 4">
    <name type="scientific">Marasmiellus scandens</name>
    <dbReference type="NCBI Taxonomy" id="2682957"/>
    <lineage>
        <taxon>Eukaryota</taxon>
        <taxon>Fungi</taxon>
        <taxon>Dikarya</taxon>
        <taxon>Basidiomycota</taxon>
        <taxon>Agaricomycotina</taxon>
        <taxon>Agaricomycetes</taxon>
        <taxon>Agaricomycetidae</taxon>
        <taxon>Agaricales</taxon>
        <taxon>Marasmiineae</taxon>
        <taxon>Omphalotaceae</taxon>
        <taxon>Marasmiellus</taxon>
    </lineage>
</organism>
<feature type="compositionally biased region" description="Basic residues" evidence="1">
    <location>
        <begin position="276"/>
        <end position="299"/>
    </location>
</feature>
<feature type="transmembrane region" description="Helical" evidence="2">
    <location>
        <begin position="211"/>
        <end position="231"/>
    </location>
</feature>
<feature type="transmembrane region" description="Helical" evidence="2">
    <location>
        <begin position="44"/>
        <end position="62"/>
    </location>
</feature>
<keyword evidence="2" id="KW-1133">Transmembrane helix</keyword>
<protein>
    <submittedName>
        <fullName evidence="3">Uncharacterized protein</fullName>
    </submittedName>
</protein>
<feature type="region of interest" description="Disordered" evidence="1">
    <location>
        <begin position="275"/>
        <end position="299"/>
    </location>
</feature>
<feature type="transmembrane region" description="Helical" evidence="2">
    <location>
        <begin position="251"/>
        <end position="270"/>
    </location>
</feature>